<dbReference type="AlphaFoldDB" id="A0A8C0HF73"/>
<name>A0A8C0HF73_CHEAB</name>
<protein>
    <submittedName>
        <fullName evidence="2">Uncharacterized protein</fullName>
    </submittedName>
</protein>
<organism evidence="2 3">
    <name type="scientific">Chelonoidis abingdonii</name>
    <name type="common">Abingdon island giant tortoise</name>
    <name type="synonym">Testudo abingdonii</name>
    <dbReference type="NCBI Taxonomy" id="106734"/>
    <lineage>
        <taxon>Eukaryota</taxon>
        <taxon>Metazoa</taxon>
        <taxon>Chordata</taxon>
        <taxon>Craniata</taxon>
        <taxon>Vertebrata</taxon>
        <taxon>Euteleostomi</taxon>
        <taxon>Archelosauria</taxon>
        <taxon>Testudinata</taxon>
        <taxon>Testudines</taxon>
        <taxon>Cryptodira</taxon>
        <taxon>Durocryptodira</taxon>
        <taxon>Testudinoidea</taxon>
        <taxon>Testudinidae</taxon>
        <taxon>Chelonoidis</taxon>
    </lineage>
</organism>
<dbReference type="GeneTree" id="ENSGT00950000185706"/>
<feature type="compositionally biased region" description="Low complexity" evidence="1">
    <location>
        <begin position="61"/>
        <end position="94"/>
    </location>
</feature>
<accession>A0A8C0HF73</accession>
<sequence length="119" mass="12134">MSHSLTPEPASPTLGQDGSWCPLERKGPCVPFPPPPLNRADVGLHCPICQVRSLTNASCVAKPSARAPTSSPTAASTRGTSPSPAPCAPRASSAKWTCGATRRPTGSSTSPGSPPHTHT</sequence>
<proteinExistence type="predicted"/>
<reference evidence="2" key="1">
    <citation type="submission" date="2025-08" db="UniProtKB">
        <authorList>
            <consortium name="Ensembl"/>
        </authorList>
    </citation>
    <scope>IDENTIFICATION</scope>
</reference>
<reference evidence="2" key="2">
    <citation type="submission" date="2025-09" db="UniProtKB">
        <authorList>
            <consortium name="Ensembl"/>
        </authorList>
    </citation>
    <scope>IDENTIFICATION</scope>
</reference>
<dbReference type="Proteomes" id="UP000694404">
    <property type="component" value="Unplaced"/>
</dbReference>
<evidence type="ECO:0000256" key="1">
    <source>
        <dbReference type="SAM" id="MobiDB-lite"/>
    </source>
</evidence>
<evidence type="ECO:0000313" key="3">
    <source>
        <dbReference type="Proteomes" id="UP000694404"/>
    </source>
</evidence>
<keyword evidence="3" id="KW-1185">Reference proteome</keyword>
<feature type="region of interest" description="Disordered" evidence="1">
    <location>
        <begin position="60"/>
        <end position="119"/>
    </location>
</feature>
<dbReference type="Ensembl" id="ENSCABT00000022976.1">
    <property type="protein sequence ID" value="ENSCABP00000020973.1"/>
    <property type="gene ID" value="ENSCABG00000015459.1"/>
</dbReference>
<evidence type="ECO:0000313" key="2">
    <source>
        <dbReference type="Ensembl" id="ENSCABP00000020973.1"/>
    </source>
</evidence>